<dbReference type="SMART" id="SM00066">
    <property type="entry name" value="GAL4"/>
    <property type="match status" value="1"/>
</dbReference>
<dbReference type="PANTHER" id="PTHR47256:SF1">
    <property type="entry name" value="ZN(II)2CYS6 TRANSCRIPTION FACTOR (EUROFUNG)"/>
    <property type="match status" value="1"/>
</dbReference>
<accession>A0A0C3C1W9</accession>
<organism evidence="4 5">
    <name type="scientific">Oidiodendron maius (strain Zn)</name>
    <dbReference type="NCBI Taxonomy" id="913774"/>
    <lineage>
        <taxon>Eukaryota</taxon>
        <taxon>Fungi</taxon>
        <taxon>Dikarya</taxon>
        <taxon>Ascomycota</taxon>
        <taxon>Pezizomycotina</taxon>
        <taxon>Leotiomycetes</taxon>
        <taxon>Leotiomycetes incertae sedis</taxon>
        <taxon>Myxotrichaceae</taxon>
        <taxon>Oidiodendron</taxon>
    </lineage>
</organism>
<dbReference type="InterPro" id="IPR036864">
    <property type="entry name" value="Zn2-C6_fun-type_DNA-bd_sf"/>
</dbReference>
<dbReference type="PANTHER" id="PTHR47256">
    <property type="entry name" value="ZN(II)2CYS6 TRANSCRIPTION FACTOR (EUROFUNG)-RELATED"/>
    <property type="match status" value="1"/>
</dbReference>
<sequence length="132" mass="14678">MMASIANGSDVGFLSPSPKRRRIPGSITQNACLSCQKARAKCDGQQPCRRCTSRTDTPHCIYQAHTRRTKEQLIMKIDELEKRIYCSEQILRALSGDQDTSAILTLLRNGATYERVANWLGQTNFNGIGTAT</sequence>
<evidence type="ECO:0000256" key="1">
    <source>
        <dbReference type="ARBA" id="ARBA00023242"/>
    </source>
</evidence>
<reference evidence="4 5" key="1">
    <citation type="submission" date="2014-04" db="EMBL/GenBank/DDBJ databases">
        <authorList>
            <consortium name="DOE Joint Genome Institute"/>
            <person name="Kuo A."/>
            <person name="Martino E."/>
            <person name="Perotto S."/>
            <person name="Kohler A."/>
            <person name="Nagy L.G."/>
            <person name="Floudas D."/>
            <person name="Copeland A."/>
            <person name="Barry K.W."/>
            <person name="Cichocki N."/>
            <person name="Veneault-Fourrey C."/>
            <person name="LaButti K."/>
            <person name="Lindquist E.A."/>
            <person name="Lipzen A."/>
            <person name="Lundell T."/>
            <person name="Morin E."/>
            <person name="Murat C."/>
            <person name="Sun H."/>
            <person name="Tunlid A."/>
            <person name="Henrissat B."/>
            <person name="Grigoriev I.V."/>
            <person name="Hibbett D.S."/>
            <person name="Martin F."/>
            <person name="Nordberg H.P."/>
            <person name="Cantor M.N."/>
            <person name="Hua S.X."/>
        </authorList>
    </citation>
    <scope>NUCLEOTIDE SEQUENCE [LARGE SCALE GENOMIC DNA]</scope>
    <source>
        <strain evidence="4 5">Zn</strain>
    </source>
</reference>
<evidence type="ECO:0000256" key="2">
    <source>
        <dbReference type="SAM" id="MobiDB-lite"/>
    </source>
</evidence>
<keyword evidence="1" id="KW-0539">Nucleus</keyword>
<feature type="region of interest" description="Disordered" evidence="2">
    <location>
        <begin position="1"/>
        <end position="22"/>
    </location>
</feature>
<dbReference type="SUPFAM" id="SSF57701">
    <property type="entry name" value="Zn2/Cys6 DNA-binding domain"/>
    <property type="match status" value="1"/>
</dbReference>
<dbReference type="Pfam" id="PF00172">
    <property type="entry name" value="Zn_clus"/>
    <property type="match status" value="1"/>
</dbReference>
<protein>
    <recommendedName>
        <fullName evidence="3">Zn(2)-C6 fungal-type domain-containing protein</fullName>
    </recommendedName>
</protein>
<dbReference type="EMBL" id="KN832904">
    <property type="protein sequence ID" value="KIM92843.1"/>
    <property type="molecule type" value="Genomic_DNA"/>
</dbReference>
<dbReference type="GO" id="GO:0008270">
    <property type="term" value="F:zinc ion binding"/>
    <property type="evidence" value="ECO:0007669"/>
    <property type="project" value="InterPro"/>
</dbReference>
<reference evidence="5" key="2">
    <citation type="submission" date="2015-01" db="EMBL/GenBank/DDBJ databases">
        <title>Evolutionary Origins and Diversification of the Mycorrhizal Mutualists.</title>
        <authorList>
            <consortium name="DOE Joint Genome Institute"/>
            <consortium name="Mycorrhizal Genomics Consortium"/>
            <person name="Kohler A."/>
            <person name="Kuo A."/>
            <person name="Nagy L.G."/>
            <person name="Floudas D."/>
            <person name="Copeland A."/>
            <person name="Barry K.W."/>
            <person name="Cichocki N."/>
            <person name="Veneault-Fourrey C."/>
            <person name="LaButti K."/>
            <person name="Lindquist E.A."/>
            <person name="Lipzen A."/>
            <person name="Lundell T."/>
            <person name="Morin E."/>
            <person name="Murat C."/>
            <person name="Riley R."/>
            <person name="Ohm R."/>
            <person name="Sun H."/>
            <person name="Tunlid A."/>
            <person name="Henrissat B."/>
            <person name="Grigoriev I.V."/>
            <person name="Hibbett D.S."/>
            <person name="Martin F."/>
        </authorList>
    </citation>
    <scope>NUCLEOTIDE SEQUENCE [LARGE SCALE GENOMIC DNA]</scope>
    <source>
        <strain evidence="5">Zn</strain>
    </source>
</reference>
<proteinExistence type="predicted"/>
<dbReference type="AlphaFoldDB" id="A0A0C3C1W9"/>
<evidence type="ECO:0000259" key="3">
    <source>
        <dbReference type="PROSITE" id="PS50048"/>
    </source>
</evidence>
<dbReference type="InterPro" id="IPR001138">
    <property type="entry name" value="Zn2Cys6_DnaBD"/>
</dbReference>
<feature type="domain" description="Zn(2)-C6 fungal-type" evidence="3">
    <location>
        <begin position="31"/>
        <end position="62"/>
    </location>
</feature>
<dbReference type="GO" id="GO:0000981">
    <property type="term" value="F:DNA-binding transcription factor activity, RNA polymerase II-specific"/>
    <property type="evidence" value="ECO:0007669"/>
    <property type="project" value="InterPro"/>
</dbReference>
<dbReference type="InParanoid" id="A0A0C3C1W9"/>
<name>A0A0C3C1W9_OIDMZ</name>
<dbReference type="Proteomes" id="UP000054321">
    <property type="component" value="Unassembled WGS sequence"/>
</dbReference>
<dbReference type="OrthoDB" id="2162761at2759"/>
<dbReference type="PROSITE" id="PS50048">
    <property type="entry name" value="ZN2_CY6_FUNGAL_2"/>
    <property type="match status" value="1"/>
</dbReference>
<gene>
    <name evidence="4" type="ORF">OIDMADRAFT_21644</name>
</gene>
<evidence type="ECO:0000313" key="5">
    <source>
        <dbReference type="Proteomes" id="UP000054321"/>
    </source>
</evidence>
<evidence type="ECO:0000313" key="4">
    <source>
        <dbReference type="EMBL" id="KIM92843.1"/>
    </source>
</evidence>
<dbReference type="Gene3D" id="4.10.240.10">
    <property type="entry name" value="Zn(2)-C6 fungal-type DNA-binding domain"/>
    <property type="match status" value="1"/>
</dbReference>
<dbReference type="InterPro" id="IPR053187">
    <property type="entry name" value="Notoamide_regulator"/>
</dbReference>
<dbReference type="STRING" id="913774.A0A0C3C1W9"/>
<keyword evidence="5" id="KW-1185">Reference proteome</keyword>
<dbReference type="HOGENOM" id="CLU_1917664_0_0_1"/>